<dbReference type="AlphaFoldDB" id="A0A3R7KJ52"/>
<organism evidence="2 3">
    <name type="scientific">Trypanosoma rangeli</name>
    <dbReference type="NCBI Taxonomy" id="5698"/>
    <lineage>
        <taxon>Eukaryota</taxon>
        <taxon>Discoba</taxon>
        <taxon>Euglenozoa</taxon>
        <taxon>Kinetoplastea</taxon>
        <taxon>Metakinetoplastina</taxon>
        <taxon>Trypanosomatida</taxon>
        <taxon>Trypanosomatidae</taxon>
        <taxon>Trypanosoma</taxon>
        <taxon>Herpetosoma</taxon>
    </lineage>
</organism>
<keyword evidence="3" id="KW-1185">Reference proteome</keyword>
<dbReference type="OrthoDB" id="271145at2759"/>
<dbReference type="OMA" id="ALVMHNE"/>
<name>A0A3R7KJ52_TRYRA</name>
<gene>
    <name evidence="2" type="ORF">TraAM80_03359</name>
</gene>
<evidence type="ECO:0000256" key="1">
    <source>
        <dbReference type="SAM" id="Phobius"/>
    </source>
</evidence>
<evidence type="ECO:0000313" key="2">
    <source>
        <dbReference type="EMBL" id="RNF07503.1"/>
    </source>
</evidence>
<keyword evidence="1" id="KW-1133">Transmembrane helix</keyword>
<dbReference type="EMBL" id="MKGL01000085">
    <property type="protein sequence ID" value="RNF07503.1"/>
    <property type="molecule type" value="Genomic_DNA"/>
</dbReference>
<dbReference type="Proteomes" id="UP000283634">
    <property type="component" value="Unassembled WGS sequence"/>
</dbReference>
<reference evidence="2 3" key="1">
    <citation type="journal article" date="2018" name="BMC Genomics">
        <title>Genomic comparison of Trypanosoma conorhini and Trypanosoma rangeli to Trypanosoma cruzi strains of high and low virulence.</title>
        <authorList>
            <person name="Bradwell K.R."/>
            <person name="Koparde V.N."/>
            <person name="Matveyev A.V."/>
            <person name="Serrano M.G."/>
            <person name="Alves J.M."/>
            <person name="Parikh H."/>
            <person name="Huang B."/>
            <person name="Lee V."/>
            <person name="Espinosa-Alvarez O."/>
            <person name="Ortiz P.A."/>
            <person name="Costa-Martins A.G."/>
            <person name="Teixeira M.M."/>
            <person name="Buck G.A."/>
        </authorList>
    </citation>
    <scope>NUCLEOTIDE SEQUENCE [LARGE SCALE GENOMIC DNA]</scope>
    <source>
        <strain evidence="2 3">AM80</strain>
    </source>
</reference>
<comment type="caution">
    <text evidence="2">The sequence shown here is derived from an EMBL/GenBank/DDBJ whole genome shotgun (WGS) entry which is preliminary data.</text>
</comment>
<keyword evidence="1" id="KW-0812">Transmembrane</keyword>
<protein>
    <recommendedName>
        <fullName evidence="4">Transmembrane protein</fullName>
    </recommendedName>
</protein>
<proteinExistence type="predicted"/>
<evidence type="ECO:0008006" key="4">
    <source>
        <dbReference type="Google" id="ProtNLM"/>
    </source>
</evidence>
<dbReference type="GeneID" id="40327292"/>
<evidence type="ECO:0000313" key="3">
    <source>
        <dbReference type="Proteomes" id="UP000283634"/>
    </source>
</evidence>
<keyword evidence="1" id="KW-0472">Membrane</keyword>
<dbReference type="RefSeq" id="XP_029239866.1">
    <property type="nucleotide sequence ID" value="XM_029380334.1"/>
</dbReference>
<accession>A0A3R7KJ52</accession>
<feature type="transmembrane region" description="Helical" evidence="1">
    <location>
        <begin position="118"/>
        <end position="138"/>
    </location>
</feature>
<sequence>MLRRITHSAAFLQATLHSTALGRIAVVVAPHRPTSLYTAQRSFFGMLRPKAKHVKVEDVLFDKQTTHYTGTIFGFSADAVIFYAKTGAIVCAILVVVGVFFKGYVMLSRFSLATVARLGFMSGFLCSAVLYTVALAVIRRFRINPNAVYNQSIALVMRNERVVQHLGSHPRTGDFKAYCQSGGFRLPLIRRIRSGSYELSDLLGLRPRKLQMMFILRNPANGREGLVTCDVRRESTGFMGSENTFRSLAVTLTDAARTSAPQTVVVIGRPEDVVYRGLMRL</sequence>
<feature type="transmembrane region" description="Helical" evidence="1">
    <location>
        <begin position="80"/>
        <end position="106"/>
    </location>
</feature>
<dbReference type="VEuPathDB" id="TriTrypDB:TRSC58_01144"/>